<dbReference type="Gene3D" id="3.40.50.1820">
    <property type="entry name" value="alpha/beta hydrolase"/>
    <property type="match status" value="1"/>
</dbReference>
<gene>
    <name evidence="3" type="ORF">ABGF40_01800</name>
</gene>
<evidence type="ECO:0000256" key="1">
    <source>
        <dbReference type="ARBA" id="ARBA00022801"/>
    </source>
</evidence>
<dbReference type="SUPFAM" id="SSF53474">
    <property type="entry name" value="alpha/beta-Hydrolases"/>
    <property type="match status" value="1"/>
</dbReference>
<accession>A0ABW9F5N0</accession>
<sequence>MKKIDIKISSKKFISIYYNPEIIPKASIIYFHGGGLIYGNRNDLPKYHLEKFIQSGYIIFALDYPLAPANKIDYILQDCLSSIDYYIDNISLITKQIYNVKIFLNFFLFGRSAGGYLVNLISSRLNEHQLSHLNGMILYYSYGLLDKSWYEQPSNFYNKLPQVNIDIEKFTNDYTFVGDLKIRYPLYVYARQNGLWKNLIYSGRDKFFYKDYSLLLIESLPKPIFITHSISDPDVPFSEFLAFTNKYKSTKYIVNTNDHDFDRDTKSSFTKELISETIKFLNDNI</sequence>
<dbReference type="InterPro" id="IPR013094">
    <property type="entry name" value="AB_hydrolase_3"/>
</dbReference>
<dbReference type="InterPro" id="IPR029058">
    <property type="entry name" value="AB_hydrolase_fold"/>
</dbReference>
<dbReference type="InterPro" id="IPR050300">
    <property type="entry name" value="GDXG_lipolytic_enzyme"/>
</dbReference>
<proteinExistence type="predicted"/>
<feature type="domain" description="Alpha/beta hydrolase fold-3" evidence="2">
    <location>
        <begin position="28"/>
        <end position="188"/>
    </location>
</feature>
<dbReference type="PANTHER" id="PTHR48081">
    <property type="entry name" value="AB HYDROLASE SUPERFAMILY PROTEIN C4A8.06C"/>
    <property type="match status" value="1"/>
</dbReference>
<name>A0ABW9F5N0_9FIRM</name>
<protein>
    <submittedName>
        <fullName evidence="3">Alpha/beta hydrolase</fullName>
    </submittedName>
</protein>
<dbReference type="Pfam" id="PF07859">
    <property type="entry name" value="Abhydrolase_3"/>
    <property type="match status" value="1"/>
</dbReference>
<comment type="caution">
    <text evidence="3">The sequence shown here is derived from an EMBL/GenBank/DDBJ whole genome shotgun (WGS) entry which is preliminary data.</text>
</comment>
<keyword evidence="4" id="KW-1185">Reference proteome</keyword>
<evidence type="ECO:0000313" key="4">
    <source>
        <dbReference type="Proteomes" id="UP001629536"/>
    </source>
</evidence>
<dbReference type="RefSeq" id="WP_408105523.1">
    <property type="nucleotide sequence ID" value="NZ_JBFNFH010000002.1"/>
</dbReference>
<keyword evidence="1 3" id="KW-0378">Hydrolase</keyword>
<dbReference type="GO" id="GO:0016787">
    <property type="term" value="F:hydrolase activity"/>
    <property type="evidence" value="ECO:0007669"/>
    <property type="project" value="UniProtKB-KW"/>
</dbReference>
<reference evidence="3 4" key="1">
    <citation type="journal article" date="2024" name="Front. Microbiol.">
        <title>Pangenomic and biochemical analyses of Helcococcus ovis reveal widespread tetracycline resistance and a novel bacterial species, Helcococcus bovis.</title>
        <authorList>
            <person name="Cunha F."/>
            <person name="Zhai Y."/>
            <person name="Casaro S."/>
            <person name="Jones K.L."/>
            <person name="Hernandez M."/>
            <person name="Bisinotto R.S."/>
            <person name="Kariyawasam S."/>
            <person name="Brown M.B."/>
            <person name="Phillips A."/>
            <person name="Jeong K.C."/>
            <person name="Galvao K.N."/>
        </authorList>
    </citation>
    <scope>NUCLEOTIDE SEQUENCE [LARGE SCALE GENOMIC DNA]</scope>
    <source>
        <strain evidence="3 4">KG197</strain>
    </source>
</reference>
<evidence type="ECO:0000259" key="2">
    <source>
        <dbReference type="Pfam" id="PF07859"/>
    </source>
</evidence>
<organism evidence="3 4">
    <name type="scientific">Helcococcus bovis</name>
    <dbReference type="NCBI Taxonomy" id="3153252"/>
    <lineage>
        <taxon>Bacteria</taxon>
        <taxon>Bacillati</taxon>
        <taxon>Bacillota</taxon>
        <taxon>Tissierellia</taxon>
        <taxon>Tissierellales</taxon>
        <taxon>Peptoniphilaceae</taxon>
        <taxon>Helcococcus</taxon>
    </lineage>
</organism>
<dbReference type="Proteomes" id="UP001629536">
    <property type="component" value="Unassembled WGS sequence"/>
</dbReference>
<evidence type="ECO:0000313" key="3">
    <source>
        <dbReference type="EMBL" id="MFM1524403.1"/>
    </source>
</evidence>
<dbReference type="EMBL" id="JBFNFH010000002">
    <property type="protein sequence ID" value="MFM1524403.1"/>
    <property type="molecule type" value="Genomic_DNA"/>
</dbReference>